<dbReference type="Proteomes" id="UP000256599">
    <property type="component" value="Unassembled WGS sequence"/>
</dbReference>
<evidence type="ECO:0000313" key="3">
    <source>
        <dbReference type="Proteomes" id="UP000256599"/>
    </source>
</evidence>
<evidence type="ECO:0000313" key="2">
    <source>
        <dbReference type="EMBL" id="RDU58833.1"/>
    </source>
</evidence>
<organism evidence="2 3">
    <name type="scientific">Helicobacter marmotae</name>
    <dbReference type="NCBI Taxonomy" id="152490"/>
    <lineage>
        <taxon>Bacteria</taxon>
        <taxon>Pseudomonadati</taxon>
        <taxon>Campylobacterota</taxon>
        <taxon>Epsilonproteobacteria</taxon>
        <taxon>Campylobacterales</taxon>
        <taxon>Helicobacteraceae</taxon>
        <taxon>Helicobacter</taxon>
    </lineage>
</organism>
<feature type="compositionally biased region" description="Low complexity" evidence="1">
    <location>
        <begin position="284"/>
        <end position="304"/>
    </location>
</feature>
<dbReference type="AlphaFoldDB" id="A0A3D8I124"/>
<comment type="caution">
    <text evidence="2">The sequence shown here is derived from an EMBL/GenBank/DDBJ whole genome shotgun (WGS) entry which is preliminary data.</text>
</comment>
<sequence>MKNLTNNSTITTLNNYANATMDMLTNAKTISTLSNYGSITQGITNQANATITTLNNAATTLSKLENSGTIDELNLNSGSVTTLENKANATIKTLNNSGSVTTAFTNEGTIETFNNKAGGSFAAGITNSSSITTFTNSGTITGGITNSSNATLTTLNNQATLAKLDNQGTLTTLSNTSHIDEWINNKSGSSTNYSSQNTTTGANGASSNYGTIKTLTNTSGTINVQDRLVIGNANNWGTLTNNATISAQDKTIEVRGSINNTSGTITAGEIILTSNITIPHDNQTQGGVQNNQAGGVGGAQTTTTSNVHLDGTINNGTSNGATQGTKLTLNNWAIELKDSAETYNATTSVSNANSHFIVGANVNLSEITFGAREDSEGHTIDTGKGILITATDDKWGKKYEYKAMFLKQNGTSTTTLIKDIQDEEGNIKKKTDTYGTQTEQDASNLGGSTTLKIVASKHLYTAQSSVAIIDLNDGFALGLSPEGSPGEQLSEALLNGVISKNMLIGDLLDSMSRRNFHNSYAHKKGSIYKVKSKSLDTEGKRVKDNDVLVPLAYTDIEILHQVDTIFAPHAKDSSFQSFVLPFSRFTTSTLETKGEITKGTETAGGSIMGSFMDLKKWGTLGVYAGYESANSTWKRSDTGSASVKTDSFLIGGQYYKPFYTKGVNEYYLKSMPMGKPNSQT</sequence>
<name>A0A3D8I124_9HELI</name>
<keyword evidence="3" id="KW-1185">Reference proteome</keyword>
<feature type="region of interest" description="Disordered" evidence="1">
    <location>
        <begin position="284"/>
        <end position="324"/>
    </location>
</feature>
<feature type="compositionally biased region" description="Polar residues" evidence="1">
    <location>
        <begin position="312"/>
        <end position="324"/>
    </location>
</feature>
<accession>A0A3D8I124</accession>
<evidence type="ECO:0008006" key="4">
    <source>
        <dbReference type="Google" id="ProtNLM"/>
    </source>
</evidence>
<proteinExistence type="predicted"/>
<reference evidence="2 3" key="1">
    <citation type="submission" date="2018-04" db="EMBL/GenBank/DDBJ databases">
        <title>Novel Campyloabacter and Helicobacter Species and Strains.</title>
        <authorList>
            <person name="Mannion A.J."/>
            <person name="Shen Z."/>
            <person name="Fox J.G."/>
        </authorList>
    </citation>
    <scope>NUCLEOTIDE SEQUENCE [LARGE SCALE GENOMIC DNA]</scope>
    <source>
        <strain evidence="2 3">MIT 98-6070</strain>
    </source>
</reference>
<protein>
    <recommendedName>
        <fullName evidence="4">Autotransporter domain-containing protein</fullName>
    </recommendedName>
</protein>
<gene>
    <name evidence="2" type="ORF">CQA63_09115</name>
</gene>
<dbReference type="EMBL" id="NXLR01000034">
    <property type="protein sequence ID" value="RDU58833.1"/>
    <property type="molecule type" value="Genomic_DNA"/>
</dbReference>
<evidence type="ECO:0000256" key="1">
    <source>
        <dbReference type="SAM" id="MobiDB-lite"/>
    </source>
</evidence>